<comment type="caution">
    <text evidence="1">The sequence shown here is derived from an EMBL/GenBank/DDBJ whole genome shotgun (WGS) entry which is preliminary data.</text>
</comment>
<evidence type="ECO:0008006" key="3">
    <source>
        <dbReference type="Google" id="ProtNLM"/>
    </source>
</evidence>
<dbReference type="EMBL" id="AVOT02008024">
    <property type="protein sequence ID" value="MBW0485133.1"/>
    <property type="molecule type" value="Genomic_DNA"/>
</dbReference>
<protein>
    <recommendedName>
        <fullName evidence="3">Retrotransposon Copia-like N-terminal domain-containing protein</fullName>
    </recommendedName>
</protein>
<keyword evidence="2" id="KW-1185">Reference proteome</keyword>
<reference evidence="1" key="1">
    <citation type="submission" date="2021-03" db="EMBL/GenBank/DDBJ databases">
        <title>Draft genome sequence of rust myrtle Austropuccinia psidii MF-1, a brazilian biotype.</title>
        <authorList>
            <person name="Quecine M.C."/>
            <person name="Pachon D.M.R."/>
            <person name="Bonatelli M.L."/>
            <person name="Correr F.H."/>
            <person name="Franceschini L.M."/>
            <person name="Leite T.F."/>
            <person name="Margarido G.R.A."/>
            <person name="Almeida C.A."/>
            <person name="Ferrarezi J.A."/>
            <person name="Labate C.A."/>
        </authorList>
    </citation>
    <scope>NUCLEOTIDE SEQUENCE</scope>
    <source>
        <strain evidence="1">MF-1</strain>
    </source>
</reference>
<evidence type="ECO:0000313" key="2">
    <source>
        <dbReference type="Proteomes" id="UP000765509"/>
    </source>
</evidence>
<dbReference type="Proteomes" id="UP000765509">
    <property type="component" value="Unassembled WGS sequence"/>
</dbReference>
<dbReference type="Pfam" id="PF14223">
    <property type="entry name" value="Retrotran_gag_2"/>
    <property type="match status" value="1"/>
</dbReference>
<accession>A0A9Q3CJM9</accession>
<name>A0A9Q3CJM9_9BASI</name>
<proteinExistence type="predicted"/>
<dbReference type="OrthoDB" id="418757at2759"/>
<organism evidence="1 2">
    <name type="scientific">Austropuccinia psidii MF-1</name>
    <dbReference type="NCBI Taxonomy" id="1389203"/>
    <lineage>
        <taxon>Eukaryota</taxon>
        <taxon>Fungi</taxon>
        <taxon>Dikarya</taxon>
        <taxon>Basidiomycota</taxon>
        <taxon>Pucciniomycotina</taxon>
        <taxon>Pucciniomycetes</taxon>
        <taxon>Pucciniales</taxon>
        <taxon>Sphaerophragmiaceae</taxon>
        <taxon>Austropuccinia</taxon>
    </lineage>
</organism>
<sequence>MNNLDPIKDFRKRIPTLTKENYLEWRLCISICLRQKKLLAYCNKPITSALDAENPTKSESDDLDASNEARALITSTLDSRTFSELVNEETSQNSHELWKRINKHFASSSFNSKARVWSWFLKVTYQNDLRTCISECCRCLNEISLVGLEVGDIILAFTILTKLHEEFQSLIKKITLNTKQQGNPD</sequence>
<dbReference type="AlphaFoldDB" id="A0A9Q3CJM9"/>
<evidence type="ECO:0000313" key="1">
    <source>
        <dbReference type="EMBL" id="MBW0485133.1"/>
    </source>
</evidence>
<gene>
    <name evidence="1" type="ORF">O181_024848</name>
</gene>